<accession>A0A9W4SY37</accession>
<sequence length="176" mass="19677">MILVLDVGLVPLNDPTATILEQLKIPFAYLPPINTLAEELTAPPPSNCRFPLSNSWYAQISFRVPTSLVEQSFVLSTDQHSKQLLVAIVGTIIEPPPTGHTEESFHHLWDSLITQIIRLFCEETISYERNSNHFTFTGLQRPDLTLSIGGYSIFRAEEKGPETLGDPADKLISKLF</sequence>
<dbReference type="OrthoDB" id="2379186at2759"/>
<evidence type="ECO:0000313" key="1">
    <source>
        <dbReference type="EMBL" id="CAI2185614.1"/>
    </source>
</evidence>
<organism evidence="1 2">
    <name type="scientific">Funneliformis geosporum</name>
    <dbReference type="NCBI Taxonomy" id="1117311"/>
    <lineage>
        <taxon>Eukaryota</taxon>
        <taxon>Fungi</taxon>
        <taxon>Fungi incertae sedis</taxon>
        <taxon>Mucoromycota</taxon>
        <taxon>Glomeromycotina</taxon>
        <taxon>Glomeromycetes</taxon>
        <taxon>Glomerales</taxon>
        <taxon>Glomeraceae</taxon>
        <taxon>Funneliformis</taxon>
    </lineage>
</organism>
<dbReference type="AlphaFoldDB" id="A0A9W4SY37"/>
<dbReference type="Proteomes" id="UP001153678">
    <property type="component" value="Unassembled WGS sequence"/>
</dbReference>
<comment type="caution">
    <text evidence="1">The sequence shown here is derived from an EMBL/GenBank/DDBJ whole genome shotgun (WGS) entry which is preliminary data.</text>
</comment>
<proteinExistence type="predicted"/>
<name>A0A9W4SY37_9GLOM</name>
<protein>
    <submittedName>
        <fullName evidence="1">274_t:CDS:1</fullName>
    </submittedName>
</protein>
<keyword evidence="2" id="KW-1185">Reference proteome</keyword>
<reference evidence="1" key="1">
    <citation type="submission" date="2022-08" db="EMBL/GenBank/DDBJ databases">
        <authorList>
            <person name="Kallberg Y."/>
            <person name="Tangrot J."/>
            <person name="Rosling A."/>
        </authorList>
    </citation>
    <scope>NUCLEOTIDE SEQUENCE</scope>
    <source>
        <strain evidence="1">Wild A</strain>
    </source>
</reference>
<dbReference type="EMBL" id="CAMKVN010003791">
    <property type="protein sequence ID" value="CAI2185614.1"/>
    <property type="molecule type" value="Genomic_DNA"/>
</dbReference>
<gene>
    <name evidence="1" type="ORF">FWILDA_LOCUS12166</name>
</gene>
<evidence type="ECO:0000313" key="2">
    <source>
        <dbReference type="Proteomes" id="UP001153678"/>
    </source>
</evidence>